<protein>
    <submittedName>
        <fullName evidence="7">Efflux RND transporter periplasmic adaptor subunit</fullName>
    </submittedName>
    <submittedName>
        <fullName evidence="10">Membrane fusion protein, multidrug efflux system</fullName>
    </submittedName>
</protein>
<dbReference type="Pfam" id="PF25917">
    <property type="entry name" value="BSH_RND"/>
    <property type="match status" value="1"/>
</dbReference>
<dbReference type="Pfam" id="PF25954">
    <property type="entry name" value="Beta-barrel_RND_2"/>
    <property type="match status" value="1"/>
</dbReference>
<evidence type="ECO:0000313" key="9">
    <source>
        <dbReference type="EMBL" id="MDP8175794.1"/>
    </source>
</evidence>
<reference evidence="10" key="1">
    <citation type="submission" date="2016-10" db="EMBL/GenBank/DDBJ databases">
        <authorList>
            <person name="de Groot N.N."/>
        </authorList>
    </citation>
    <scope>NUCLEOTIDE SEQUENCE [LARGE SCALE GENOMIC DNA]</scope>
    <source>
        <strain evidence="10">DSM 24204</strain>
    </source>
</reference>
<evidence type="ECO:0000259" key="6">
    <source>
        <dbReference type="Pfam" id="PF25954"/>
    </source>
</evidence>
<evidence type="ECO:0000256" key="3">
    <source>
        <dbReference type="SAM" id="Phobius"/>
    </source>
</evidence>
<dbReference type="RefSeq" id="WP_090921282.1">
    <property type="nucleotide sequence ID" value="NZ_CP016180.1"/>
</dbReference>
<keyword evidence="12" id="KW-1185">Reference proteome</keyword>
<accession>A0A1H7WDP7</accession>
<dbReference type="PANTHER" id="PTHR30469">
    <property type="entry name" value="MULTIDRUG RESISTANCE PROTEIN MDTA"/>
    <property type="match status" value="1"/>
</dbReference>
<name>A0A1H7WDP7_9PAST</name>
<sequence>MEIIKQRKKARGKKFVLILVLIIILVVFTGVVGMQQFIKMKKAEYAENMPEMVSLVTAMKIESTQWIPTIKATGKIRPNQGAMLSAQMSGAVKDVLIKSGQQVTKGQLLVEIDSTVEKANLKAAEAQLPQAKKNYQRYQSLIKSGSASKAEYDNIKATYNQLVANIEALKASIKRRQIYAPFDGVVGIVKVNQGQYVSMGTPIVRVEDRSAMKVQFSLPQMDLSKVKLGQDVVVTTDVLANQSFPAKIIAIDPAVNTATGLVELEAVITSGQQQLLSGMFVNLNIQLPAESDQVVIPQIAVTYTMYGETVYILQPLSEQDKTMIEKMKAHNPTLNVDKMYRVKQVEVKTLDRNGNFAQLAKRKNLKVNDMLVTGGFQRLSDNALVTVAEKKGVGETAPSTTGNL</sequence>
<dbReference type="Gene3D" id="2.40.50.100">
    <property type="match status" value="1"/>
</dbReference>
<dbReference type="GO" id="GO:0015562">
    <property type="term" value="F:efflux transmembrane transporter activity"/>
    <property type="evidence" value="ECO:0007669"/>
    <property type="project" value="TreeGrafter"/>
</dbReference>
<feature type="domain" description="Multidrug resistance protein MdtA-like barrel-sandwich hybrid" evidence="5">
    <location>
        <begin position="84"/>
        <end position="202"/>
    </location>
</feature>
<feature type="domain" description="CusB-like beta-barrel" evidence="6">
    <location>
        <begin position="214"/>
        <end position="286"/>
    </location>
</feature>
<organism evidence="10 11">
    <name type="scientific">Phocoenobacter skyensis</name>
    <dbReference type="NCBI Taxonomy" id="97481"/>
    <lineage>
        <taxon>Bacteria</taxon>
        <taxon>Pseudomonadati</taxon>
        <taxon>Pseudomonadota</taxon>
        <taxon>Gammaproteobacteria</taxon>
        <taxon>Pasteurellales</taxon>
        <taxon>Pasteurellaceae</taxon>
        <taxon>Phocoenobacter</taxon>
    </lineage>
</organism>
<dbReference type="EMBL" id="JASAYT010000040">
    <property type="protein sequence ID" value="MDP8175794.1"/>
    <property type="molecule type" value="Genomic_DNA"/>
</dbReference>
<dbReference type="Pfam" id="PF25876">
    <property type="entry name" value="HH_MFP_RND"/>
    <property type="match status" value="1"/>
</dbReference>
<evidence type="ECO:0000259" key="4">
    <source>
        <dbReference type="Pfam" id="PF25876"/>
    </source>
</evidence>
<dbReference type="EMBL" id="JASAVS010000007">
    <property type="protein sequence ID" value="MDP8085205.1"/>
    <property type="molecule type" value="Genomic_DNA"/>
</dbReference>
<reference evidence="8" key="4">
    <citation type="journal article" date="2023" name="Front. Microbiol.">
        <title>Phylogeography and host specificity of Pasteurellaceae pathogenic to sea-farmed fish in the north-east Atlantic.</title>
        <authorList>
            <person name="Gulla S."/>
            <person name="Colquhoun D.J."/>
            <person name="Olsen A.B."/>
            <person name="Spilsberg B."/>
            <person name="Lagesen K."/>
            <person name="Aakesson C.P."/>
            <person name="Strom S."/>
            <person name="Manji F."/>
            <person name="Birkbeck T.H."/>
            <person name="Nilsen H.K."/>
        </authorList>
    </citation>
    <scope>NUCLEOTIDE SEQUENCE</scope>
    <source>
        <strain evidence="9">98B1</strain>
        <strain evidence="8">TW16_20</strain>
    </source>
</reference>
<reference evidence="7 12" key="3">
    <citation type="journal article" date="2023" name="Front. Microbiol.">
        <title>Phylogeography and host specificity of Pasteurellaceae pathogenic to sea-farmed fish in the north-east Atlantic.</title>
        <authorList>
            <person name="Gulla S."/>
            <person name="Colquhoun D.J."/>
            <person name="Olsen A.B."/>
            <person name="Spilsberg B."/>
            <person name="Lagesen K."/>
            <person name="Aakesson C.P."/>
            <person name="Strom S."/>
            <person name="Manji F."/>
            <person name="Birkbeck T.H."/>
            <person name="Nilsen H.K."/>
        </authorList>
    </citation>
    <scope>NUCLEOTIDE SEQUENCE [LARGE SCALE GENOMIC DNA]</scope>
    <source>
        <strain evidence="7 12">VIO11850</strain>
    </source>
</reference>
<keyword evidence="3" id="KW-1133">Transmembrane helix</keyword>
<dbReference type="Gene3D" id="2.40.30.170">
    <property type="match status" value="1"/>
</dbReference>
<keyword evidence="3" id="KW-0812">Transmembrane</keyword>
<dbReference type="GO" id="GO:1990281">
    <property type="term" value="C:efflux pump complex"/>
    <property type="evidence" value="ECO:0007669"/>
    <property type="project" value="TreeGrafter"/>
</dbReference>
<dbReference type="Proteomes" id="UP001231736">
    <property type="component" value="Unassembled WGS sequence"/>
</dbReference>
<reference evidence="11" key="2">
    <citation type="submission" date="2016-10" db="EMBL/GenBank/DDBJ databases">
        <authorList>
            <person name="Varghese N."/>
            <person name="Submissions S."/>
        </authorList>
    </citation>
    <scope>NUCLEOTIDE SEQUENCE [LARGE SCALE GENOMIC DNA]</scope>
    <source>
        <strain evidence="11">DSM 24204</strain>
    </source>
</reference>
<dbReference type="Proteomes" id="UP001236239">
    <property type="component" value="Unassembled WGS sequence"/>
</dbReference>
<dbReference type="Proteomes" id="UP001224812">
    <property type="component" value="Unassembled WGS sequence"/>
</dbReference>
<feature type="coiled-coil region" evidence="2">
    <location>
        <begin position="121"/>
        <end position="172"/>
    </location>
</feature>
<keyword evidence="3" id="KW-0472">Membrane</keyword>
<evidence type="ECO:0000313" key="12">
    <source>
        <dbReference type="Proteomes" id="UP001224812"/>
    </source>
</evidence>
<dbReference type="InterPro" id="IPR058624">
    <property type="entry name" value="MdtA-like_HH"/>
</dbReference>
<dbReference type="InterPro" id="IPR006143">
    <property type="entry name" value="RND_pump_MFP"/>
</dbReference>
<dbReference type="Proteomes" id="UP000198883">
    <property type="component" value="Unassembled WGS sequence"/>
</dbReference>
<dbReference type="OrthoDB" id="9806939at2"/>
<dbReference type="GeneID" id="83544086"/>
<dbReference type="InterPro" id="IPR058625">
    <property type="entry name" value="MdtA-like_BSH"/>
</dbReference>
<evidence type="ECO:0000259" key="5">
    <source>
        <dbReference type="Pfam" id="PF25917"/>
    </source>
</evidence>
<evidence type="ECO:0000313" key="7">
    <source>
        <dbReference type="EMBL" id="MDP8085205.1"/>
    </source>
</evidence>
<dbReference type="SUPFAM" id="SSF111369">
    <property type="entry name" value="HlyD-like secretion proteins"/>
    <property type="match status" value="1"/>
</dbReference>
<dbReference type="PANTHER" id="PTHR30469:SF11">
    <property type="entry name" value="BLL4320 PROTEIN"/>
    <property type="match status" value="1"/>
</dbReference>
<keyword evidence="2" id="KW-0175">Coiled coil</keyword>
<feature type="domain" description="Multidrug resistance protein MdtA-like alpha-helical hairpin" evidence="4">
    <location>
        <begin position="116"/>
        <end position="178"/>
    </location>
</feature>
<dbReference type="EMBL" id="JASAYQ010000009">
    <property type="protein sequence ID" value="MDP8173028.1"/>
    <property type="molecule type" value="Genomic_DNA"/>
</dbReference>
<proteinExistence type="inferred from homology"/>
<evidence type="ECO:0000313" key="10">
    <source>
        <dbReference type="EMBL" id="SEM19611.1"/>
    </source>
</evidence>
<dbReference type="FunFam" id="2.40.30.170:FF:000010">
    <property type="entry name" value="Efflux RND transporter periplasmic adaptor subunit"/>
    <property type="match status" value="1"/>
</dbReference>
<dbReference type="Gene3D" id="2.40.420.20">
    <property type="match status" value="1"/>
</dbReference>
<feature type="transmembrane region" description="Helical" evidence="3">
    <location>
        <begin position="15"/>
        <end position="34"/>
    </location>
</feature>
<evidence type="ECO:0000256" key="2">
    <source>
        <dbReference type="SAM" id="Coils"/>
    </source>
</evidence>
<dbReference type="STRING" id="97481.SAMN05444853_1084"/>
<gene>
    <name evidence="7" type="ORF">QJT92_04595</name>
    <name evidence="8" type="ORF">QJU93_06625</name>
    <name evidence="9" type="ORF">QJU97_10055</name>
    <name evidence="10" type="ORF">SAMN05444853_1084</name>
</gene>
<evidence type="ECO:0000313" key="11">
    <source>
        <dbReference type="Proteomes" id="UP000198883"/>
    </source>
</evidence>
<dbReference type="NCBIfam" id="TIGR01730">
    <property type="entry name" value="RND_mfp"/>
    <property type="match status" value="1"/>
</dbReference>
<dbReference type="InterPro" id="IPR058792">
    <property type="entry name" value="Beta-barrel_RND_2"/>
</dbReference>
<dbReference type="Gene3D" id="1.10.287.470">
    <property type="entry name" value="Helix hairpin bin"/>
    <property type="match status" value="1"/>
</dbReference>
<dbReference type="EMBL" id="FOBN01000008">
    <property type="protein sequence ID" value="SEM19611.1"/>
    <property type="molecule type" value="Genomic_DNA"/>
</dbReference>
<evidence type="ECO:0000313" key="8">
    <source>
        <dbReference type="EMBL" id="MDP8173028.1"/>
    </source>
</evidence>
<dbReference type="AlphaFoldDB" id="A0A1H7WDP7"/>
<comment type="similarity">
    <text evidence="1">Belongs to the membrane fusion protein (MFP) (TC 8.A.1) family.</text>
</comment>
<evidence type="ECO:0000256" key="1">
    <source>
        <dbReference type="ARBA" id="ARBA00009477"/>
    </source>
</evidence>